<dbReference type="Pfam" id="PF00583">
    <property type="entry name" value="Acetyltransf_1"/>
    <property type="match status" value="1"/>
</dbReference>
<organism evidence="4 5">
    <name type="scientific">Bryocella elongata</name>
    <dbReference type="NCBI Taxonomy" id="863522"/>
    <lineage>
        <taxon>Bacteria</taxon>
        <taxon>Pseudomonadati</taxon>
        <taxon>Acidobacteriota</taxon>
        <taxon>Terriglobia</taxon>
        <taxon>Terriglobales</taxon>
        <taxon>Acidobacteriaceae</taxon>
        <taxon>Bryocella</taxon>
    </lineage>
</organism>
<dbReference type="EMBL" id="FNVA01000002">
    <property type="protein sequence ID" value="SEF90164.1"/>
    <property type="molecule type" value="Genomic_DNA"/>
</dbReference>
<evidence type="ECO:0000256" key="1">
    <source>
        <dbReference type="ARBA" id="ARBA00022679"/>
    </source>
</evidence>
<gene>
    <name evidence="4" type="ORF">SAMN05421819_1291</name>
</gene>
<dbReference type="AlphaFoldDB" id="A0A1H5VSF5"/>
<keyword evidence="1" id="KW-0808">Transferase</keyword>
<keyword evidence="4" id="KW-0687">Ribonucleoprotein</keyword>
<dbReference type="Proteomes" id="UP000236728">
    <property type="component" value="Unassembled WGS sequence"/>
</dbReference>
<evidence type="ECO:0000313" key="5">
    <source>
        <dbReference type="Proteomes" id="UP000236728"/>
    </source>
</evidence>
<proteinExistence type="predicted"/>
<dbReference type="SUPFAM" id="SSF55729">
    <property type="entry name" value="Acyl-CoA N-acyltransferases (Nat)"/>
    <property type="match status" value="1"/>
</dbReference>
<dbReference type="InterPro" id="IPR050832">
    <property type="entry name" value="Bact_Acetyltransf"/>
</dbReference>
<dbReference type="GO" id="GO:0016747">
    <property type="term" value="F:acyltransferase activity, transferring groups other than amino-acyl groups"/>
    <property type="evidence" value="ECO:0007669"/>
    <property type="project" value="InterPro"/>
</dbReference>
<evidence type="ECO:0000256" key="2">
    <source>
        <dbReference type="ARBA" id="ARBA00023315"/>
    </source>
</evidence>
<sequence length="251" mass="27989">MPDTVCDFLEWDTNFFGVRIARIKDDHLTAAQVSLIEDWASEEAIDCLYFFCNADDNESIVSAERMNCHLVDIRLEFEMKLPSSGAITAPTSGIRSFRPEDVPALMSLASTSHRGSRFYSDGRFPQETCDKLYARWIERSCMGYANQVLVAEFNGAPAGYISCHLHPDGEGSLGLLAVAEQARGQGLGGALMREGTRYLQENGCVHVNFIAQARNITALRIYEGLGFRMRGTKLCYHKWISRGTNQAAEQN</sequence>
<dbReference type="PANTHER" id="PTHR43877:SF2">
    <property type="entry name" value="AMINOALKYLPHOSPHONATE N-ACETYLTRANSFERASE-RELATED"/>
    <property type="match status" value="1"/>
</dbReference>
<evidence type="ECO:0000313" key="4">
    <source>
        <dbReference type="EMBL" id="SEF90164.1"/>
    </source>
</evidence>
<dbReference type="InterPro" id="IPR016181">
    <property type="entry name" value="Acyl_CoA_acyltransferase"/>
</dbReference>
<keyword evidence="2" id="KW-0012">Acyltransferase</keyword>
<dbReference type="Gene3D" id="3.40.630.30">
    <property type="match status" value="1"/>
</dbReference>
<evidence type="ECO:0000259" key="3">
    <source>
        <dbReference type="PROSITE" id="PS51186"/>
    </source>
</evidence>
<dbReference type="OrthoDB" id="9794566at2"/>
<keyword evidence="4" id="KW-0689">Ribosomal protein</keyword>
<dbReference type="RefSeq" id="WP_103932245.1">
    <property type="nucleotide sequence ID" value="NZ_FNVA01000002.1"/>
</dbReference>
<accession>A0A1H5VSF5</accession>
<dbReference type="GO" id="GO:0005840">
    <property type="term" value="C:ribosome"/>
    <property type="evidence" value="ECO:0007669"/>
    <property type="project" value="UniProtKB-KW"/>
</dbReference>
<feature type="domain" description="N-acetyltransferase" evidence="3">
    <location>
        <begin position="92"/>
        <end position="245"/>
    </location>
</feature>
<dbReference type="InterPro" id="IPR000182">
    <property type="entry name" value="GNAT_dom"/>
</dbReference>
<dbReference type="PROSITE" id="PS51186">
    <property type="entry name" value="GNAT"/>
    <property type="match status" value="1"/>
</dbReference>
<reference evidence="4 5" key="1">
    <citation type="submission" date="2016-10" db="EMBL/GenBank/DDBJ databases">
        <authorList>
            <person name="de Groot N.N."/>
        </authorList>
    </citation>
    <scope>NUCLEOTIDE SEQUENCE [LARGE SCALE GENOMIC DNA]</scope>
    <source>
        <strain evidence="4 5">DSM 22489</strain>
    </source>
</reference>
<protein>
    <submittedName>
        <fullName evidence="4">Ribosomal protein S18 acetylase RimI</fullName>
    </submittedName>
</protein>
<name>A0A1H5VSF5_9BACT</name>
<dbReference type="CDD" id="cd04301">
    <property type="entry name" value="NAT_SF"/>
    <property type="match status" value="1"/>
</dbReference>
<dbReference type="PANTHER" id="PTHR43877">
    <property type="entry name" value="AMINOALKYLPHOSPHONATE N-ACETYLTRANSFERASE-RELATED-RELATED"/>
    <property type="match status" value="1"/>
</dbReference>
<keyword evidence="5" id="KW-1185">Reference proteome</keyword>